<comment type="caution">
    <text evidence="1">The sequence shown here is derived from an EMBL/GenBank/DDBJ whole genome shotgun (WGS) entry which is preliminary data.</text>
</comment>
<keyword evidence="2" id="KW-1185">Reference proteome</keyword>
<evidence type="ECO:0000313" key="2">
    <source>
        <dbReference type="Proteomes" id="UP001165960"/>
    </source>
</evidence>
<evidence type="ECO:0000313" key="1">
    <source>
        <dbReference type="EMBL" id="KAJ9063093.1"/>
    </source>
</evidence>
<name>A0ACC2SL42_9FUNG</name>
<protein>
    <submittedName>
        <fullName evidence="1">Dihydrosphingosine phosphate lyase</fullName>
        <ecNumber evidence="1">4.1.2.27</ecNumber>
    </submittedName>
</protein>
<reference evidence="1" key="1">
    <citation type="submission" date="2022-04" db="EMBL/GenBank/DDBJ databases">
        <title>Genome of the entomopathogenic fungus Entomophthora muscae.</title>
        <authorList>
            <person name="Elya C."/>
            <person name="Lovett B.R."/>
            <person name="Lee E."/>
            <person name="Macias A.M."/>
            <person name="Hajek A.E."/>
            <person name="De Bivort B.L."/>
            <person name="Kasson M.T."/>
            <person name="De Fine Licht H.H."/>
            <person name="Stajich J.E."/>
        </authorList>
    </citation>
    <scope>NUCLEOTIDE SEQUENCE</scope>
    <source>
        <strain evidence="1">Berkeley</strain>
    </source>
</reference>
<dbReference type="EMBL" id="QTSX02004979">
    <property type="protein sequence ID" value="KAJ9063093.1"/>
    <property type="molecule type" value="Genomic_DNA"/>
</dbReference>
<keyword evidence="1" id="KW-0456">Lyase</keyword>
<dbReference type="EC" id="4.1.2.27" evidence="1"/>
<sequence length="555" mass="62217">MSEKTDLARLVSLVKELSIYENGLRLFYSERFVRTRDIFFVIFAASYSCQFIHSLYDRGPSRLFAQLYDKCRQRFYSCALSLPFLKQKFQREIDEGARKLEAVGNFFPKDEKWQKLLPTEGFSEEEILEQLRALSKRKEVDWENGKVSGSVYRGKGQDDEKVLSEVMKLFGLSNLLHPDMFPAINKMEREIVSMTLALFNAPPEAAGCFTMGGTESIILACRTYKQEAFKRKGITRPEMIVPISAHAAFDKAAEYFGIELIHIPLDKDFRVDLKAVRRAISSNTILIAGSAMNYPHGMIDDIEQLSSLAKANNIGLHVDCCLGGFLVPFMEESGFKLPLFDFRLDGVTSISCDTHKYGCTIKGSSVVMYRTRELFKSQFHIYPDWTGGIYATHSIQGSRPGVLVAACWAALMLRGRTFYVNQAKEIVDTAMAIKVGARQIPFIEVLGDPLVSVVSFRSSSPDINSLNIADAMQARGWALNKLQHPSAFHIACTSRTVGLETQFLEDLRVSVLEVQENPAKFSSDSNAFYGANADMQGTGLNKQLVEAYLSGLLKV</sequence>
<organism evidence="1 2">
    <name type="scientific">Entomophthora muscae</name>
    <dbReference type="NCBI Taxonomy" id="34485"/>
    <lineage>
        <taxon>Eukaryota</taxon>
        <taxon>Fungi</taxon>
        <taxon>Fungi incertae sedis</taxon>
        <taxon>Zoopagomycota</taxon>
        <taxon>Entomophthoromycotina</taxon>
        <taxon>Entomophthoromycetes</taxon>
        <taxon>Entomophthorales</taxon>
        <taxon>Entomophthoraceae</taxon>
        <taxon>Entomophthora</taxon>
    </lineage>
</organism>
<accession>A0ACC2SL42</accession>
<dbReference type="Proteomes" id="UP001165960">
    <property type="component" value="Unassembled WGS sequence"/>
</dbReference>
<gene>
    <name evidence="1" type="primary">DPL1_1</name>
    <name evidence="1" type="ORF">DSO57_1003622</name>
</gene>
<proteinExistence type="predicted"/>